<feature type="compositionally biased region" description="Polar residues" evidence="1">
    <location>
        <begin position="668"/>
        <end position="681"/>
    </location>
</feature>
<dbReference type="Gene3D" id="1.20.58.1520">
    <property type="match status" value="1"/>
</dbReference>
<dbReference type="GO" id="GO:0051256">
    <property type="term" value="P:mitotic spindle midzone assembly"/>
    <property type="evidence" value="ECO:0007669"/>
    <property type="project" value="TreeGrafter"/>
</dbReference>
<feature type="compositionally biased region" description="Basic residues" evidence="1">
    <location>
        <begin position="577"/>
        <end position="595"/>
    </location>
</feature>
<feature type="compositionally biased region" description="Polar residues" evidence="1">
    <location>
        <begin position="618"/>
        <end position="636"/>
    </location>
</feature>
<dbReference type="PANTHER" id="PTHR19321">
    <property type="entry name" value="PROTEIN REGULATOR OF CYTOKINESIS 1 PRC1-RELATED"/>
    <property type="match status" value="1"/>
</dbReference>
<dbReference type="AlphaFoldDB" id="A0A9N9QH95"/>
<dbReference type="GO" id="GO:0005737">
    <property type="term" value="C:cytoplasm"/>
    <property type="evidence" value="ECO:0007669"/>
    <property type="project" value="TreeGrafter"/>
</dbReference>
<evidence type="ECO:0008006" key="4">
    <source>
        <dbReference type="Google" id="ProtNLM"/>
    </source>
</evidence>
<gene>
    <name evidence="2" type="ORF">CEUTPL_LOCUS5551</name>
</gene>
<proteinExistence type="predicted"/>
<evidence type="ECO:0000313" key="3">
    <source>
        <dbReference type="Proteomes" id="UP001152799"/>
    </source>
</evidence>
<evidence type="ECO:0000256" key="1">
    <source>
        <dbReference type="SAM" id="MobiDB-lite"/>
    </source>
</evidence>
<dbReference type="Pfam" id="PF03999">
    <property type="entry name" value="MAP65_ASE1"/>
    <property type="match status" value="1"/>
</dbReference>
<accession>A0A9N9QH95</accession>
<sequence length="697" mass="80971">MSNEHSTSTQESQAAGIERGLNLNMDALEELDFDIIEDMPWAQNLWEKVEQHSKKGFLNWCKIVKKVAGNKGEDVLMWNNEYLRSVDEIFCDMVAEMSRIHSSTINKMQEFFTRLEKACIELHQPMPEIKEEGLSLYEAQQQLLKYVKEYEVVINAKKLALENLNKKQIQLCKELDQKLQIDLKYPPLPTQAQFDKLKKYIDKLEAEKFEREEKFVNLKHEIAEIVDEIKYKPNSDFEREVLSSDDMMLSNQNLKMLEFFAKCMKELKLSTEEEVSHLRTRIEDLWKMLDIELIDRDEFRSHYTGNSLDTLEALKIEVKRCEELRKANIKNFVDKLRDQLQTIWTKCQCSDADKKSFRYFYNDFYTEDLLDLHELEIQKWKKYYEENGKLLDIIKKHQELWDKMIQFEENATGVNRFKNRGGQLLQEEKERNKLSKVIPQLEEQMLNLSGAFLVKNGVVFKTFGSTVEEYIQNLHESRENDRKTKLSARKLQRCETTLRTPGKSCMSLFPPSTSKCTTVTPKTLASASKRKIFATPNTENTAKRPKAAPATVGSKTKGTPRVIPKIKVTHQTMSLPKQRRSRSFQEKQKRKRALRQSRGAQNENVVPDPNETKDTTYHDFQSNLSNKGQSTRSTILPSELIPATSSQATKRTPKKTPTFKTPTRTPASAKTPSSRTPNGTKNETKLAVCKSKLKLLF</sequence>
<dbReference type="GO" id="GO:0008017">
    <property type="term" value="F:microtubule binding"/>
    <property type="evidence" value="ECO:0007669"/>
    <property type="project" value="InterPro"/>
</dbReference>
<dbReference type="EMBL" id="OU892278">
    <property type="protein sequence ID" value="CAG9764927.1"/>
    <property type="molecule type" value="Genomic_DNA"/>
</dbReference>
<name>A0A9N9QH95_9CUCU</name>
<feature type="region of interest" description="Disordered" evidence="1">
    <location>
        <begin position="533"/>
        <end position="685"/>
    </location>
</feature>
<keyword evidence="3" id="KW-1185">Reference proteome</keyword>
<feature type="compositionally biased region" description="Low complexity" evidence="1">
    <location>
        <begin position="655"/>
        <end position="666"/>
    </location>
</feature>
<protein>
    <recommendedName>
        <fullName evidence="4">Protein regulator of cytokinesis 1</fullName>
    </recommendedName>
</protein>
<evidence type="ECO:0000313" key="2">
    <source>
        <dbReference type="EMBL" id="CAG9764927.1"/>
    </source>
</evidence>
<dbReference type="Proteomes" id="UP001152799">
    <property type="component" value="Chromosome 2"/>
</dbReference>
<dbReference type="PANTHER" id="PTHR19321:SF41">
    <property type="entry name" value="FASCETTO-RELATED"/>
    <property type="match status" value="1"/>
</dbReference>
<dbReference type="InterPro" id="IPR007145">
    <property type="entry name" value="MAP65_Ase1_PRC1"/>
</dbReference>
<reference evidence="2" key="1">
    <citation type="submission" date="2022-01" db="EMBL/GenBank/DDBJ databases">
        <authorList>
            <person name="King R."/>
        </authorList>
    </citation>
    <scope>NUCLEOTIDE SEQUENCE</scope>
</reference>
<dbReference type="GO" id="GO:1990023">
    <property type="term" value="C:mitotic spindle midzone"/>
    <property type="evidence" value="ECO:0007669"/>
    <property type="project" value="TreeGrafter"/>
</dbReference>
<organism evidence="2 3">
    <name type="scientific">Ceutorhynchus assimilis</name>
    <name type="common">cabbage seed weevil</name>
    <dbReference type="NCBI Taxonomy" id="467358"/>
    <lineage>
        <taxon>Eukaryota</taxon>
        <taxon>Metazoa</taxon>
        <taxon>Ecdysozoa</taxon>
        <taxon>Arthropoda</taxon>
        <taxon>Hexapoda</taxon>
        <taxon>Insecta</taxon>
        <taxon>Pterygota</taxon>
        <taxon>Neoptera</taxon>
        <taxon>Endopterygota</taxon>
        <taxon>Coleoptera</taxon>
        <taxon>Polyphaga</taxon>
        <taxon>Cucujiformia</taxon>
        <taxon>Curculionidae</taxon>
        <taxon>Ceutorhynchinae</taxon>
        <taxon>Ceutorhynchus</taxon>
    </lineage>
</organism>
<dbReference type="OrthoDB" id="642895at2759"/>